<dbReference type="eggNOG" id="ENOG502R37P">
    <property type="taxonomic scope" value="Eukaryota"/>
</dbReference>
<protein>
    <submittedName>
        <fullName evidence="3">Related to membrane protein Dik6</fullName>
    </submittedName>
</protein>
<feature type="transmembrane region" description="Helical" evidence="2">
    <location>
        <begin position="194"/>
        <end position="221"/>
    </location>
</feature>
<dbReference type="HOGENOM" id="CLU_553395_0_0_1"/>
<dbReference type="OrthoDB" id="2545209at2759"/>
<evidence type="ECO:0000313" key="4">
    <source>
        <dbReference type="Proteomes" id="UP000008867"/>
    </source>
</evidence>
<sequence length="493" mass="54642">MLRVPQFFKAFTPDDIRFPHEMQTNAELIAYANWMLRPKPSKPVEIYMICDIIQSVFTFGACAYVMLKKGRMKDARFLTLCKSAWGTPRSPISNLVGKRRKGLLSPGLSLMHLPIPHSAWVMNTFMISVGVAMVGYNIAITVLNARQRNWTHQAQNDVYHRLLIKQHTQEWLDSPPTEEDLYLVRLGVCGLQNVFRLCCAALASYIVLIGITVAMLMLYAIPNHIFLIDHLCRIFPDKHFQQPDKRTLLTNIATLWKIGLPRNLQGPTYAAFKKTWMVTIVGHSQALLILLGLLTFAVPPLYLIMGPWSNMLTGKSSDHQVTFTVSYVITAAFVTATWIMALSATLTFDDIFNTVSGLGNSRGGSAQTIYNRRGGPSISVGVSHGSNVATGLPSPQSPTFVQAPTQLRPMPSFSPSSAGSQGEKTFGDDMYGDEDNCNRVLVVTETTVHVDDTGVEAPPADEYHSSADMYPSPPLVTAPPAKTYRFLDRAKSQ</sequence>
<feature type="transmembrane region" description="Helical" evidence="2">
    <location>
        <begin position="46"/>
        <end position="67"/>
    </location>
</feature>
<feature type="transmembrane region" description="Helical" evidence="2">
    <location>
        <begin position="120"/>
        <end position="143"/>
    </location>
</feature>
<keyword evidence="2" id="KW-0472">Membrane</keyword>
<dbReference type="EMBL" id="FQ311470">
    <property type="protein sequence ID" value="CBQ72791.1"/>
    <property type="molecule type" value="Genomic_DNA"/>
</dbReference>
<dbReference type="VEuPathDB" id="FungiDB:sr13412"/>
<feature type="region of interest" description="Disordered" evidence="1">
    <location>
        <begin position="453"/>
        <end position="493"/>
    </location>
</feature>
<dbReference type="AlphaFoldDB" id="E6ZZW1"/>
<evidence type="ECO:0000313" key="3">
    <source>
        <dbReference type="EMBL" id="CBQ72791.1"/>
    </source>
</evidence>
<organism evidence="3 4">
    <name type="scientific">Sporisorium reilianum (strain SRZ2)</name>
    <name type="common">Maize head smut fungus</name>
    <dbReference type="NCBI Taxonomy" id="999809"/>
    <lineage>
        <taxon>Eukaryota</taxon>
        <taxon>Fungi</taxon>
        <taxon>Dikarya</taxon>
        <taxon>Basidiomycota</taxon>
        <taxon>Ustilaginomycotina</taxon>
        <taxon>Ustilaginomycetes</taxon>
        <taxon>Ustilaginales</taxon>
        <taxon>Ustilaginaceae</taxon>
        <taxon>Sporisorium</taxon>
    </lineage>
</organism>
<keyword evidence="2" id="KW-1133">Transmembrane helix</keyword>
<gene>
    <name evidence="3" type="ORF">sr13412</name>
</gene>
<name>E6ZZW1_SPORE</name>
<accession>E6ZZW1</accession>
<keyword evidence="2" id="KW-0812">Transmembrane</keyword>
<reference evidence="3 4" key="1">
    <citation type="journal article" date="2010" name="Science">
        <title>Pathogenicity determinants in smut fungi revealed by genome comparison.</title>
        <authorList>
            <person name="Schirawski J."/>
            <person name="Mannhaupt G."/>
            <person name="Muench K."/>
            <person name="Brefort T."/>
            <person name="Schipper K."/>
            <person name="Doehlemann G."/>
            <person name="Di Stasio M."/>
            <person name="Roessel N."/>
            <person name="Mendoza-Mendoza A."/>
            <person name="Pester D."/>
            <person name="Mueller O."/>
            <person name="Winterberg B."/>
            <person name="Meyer E."/>
            <person name="Ghareeb H."/>
            <person name="Wollenberg T."/>
            <person name="Muensterkoetter M."/>
            <person name="Wong P."/>
            <person name="Walter M."/>
            <person name="Stukenbrock E."/>
            <person name="Gueldener U."/>
            <person name="Kahmann R."/>
        </authorList>
    </citation>
    <scope>NUCLEOTIDE SEQUENCE [LARGE SCALE GENOMIC DNA]</scope>
    <source>
        <strain evidence="4">SRZ2</strain>
    </source>
</reference>
<evidence type="ECO:0000256" key="2">
    <source>
        <dbReference type="SAM" id="Phobius"/>
    </source>
</evidence>
<feature type="transmembrane region" description="Helical" evidence="2">
    <location>
        <begin position="325"/>
        <end position="348"/>
    </location>
</feature>
<feature type="transmembrane region" description="Helical" evidence="2">
    <location>
        <begin position="286"/>
        <end position="305"/>
    </location>
</feature>
<dbReference type="Proteomes" id="UP000008867">
    <property type="component" value="Chromosome 5"/>
</dbReference>
<evidence type="ECO:0000256" key="1">
    <source>
        <dbReference type="SAM" id="MobiDB-lite"/>
    </source>
</evidence>
<keyword evidence="4" id="KW-1185">Reference proteome</keyword>
<proteinExistence type="predicted"/>